<evidence type="ECO:0000256" key="1">
    <source>
        <dbReference type="ARBA" id="ARBA00009219"/>
    </source>
</evidence>
<accession>A0A1L7WF42</accession>
<dbReference type="SUPFAM" id="SSF51735">
    <property type="entry name" value="NAD(P)-binding Rossmann-fold domains"/>
    <property type="match status" value="1"/>
</dbReference>
<dbReference type="PANTHER" id="PTHR43245">
    <property type="entry name" value="BIFUNCTIONAL POLYMYXIN RESISTANCE PROTEIN ARNA"/>
    <property type="match status" value="1"/>
</dbReference>
<keyword evidence="2" id="KW-0560">Oxidoreductase</keyword>
<evidence type="ECO:0000313" key="7">
    <source>
        <dbReference type="Proteomes" id="UP000184330"/>
    </source>
</evidence>
<dbReference type="GO" id="GO:0006694">
    <property type="term" value="P:steroid biosynthetic process"/>
    <property type="evidence" value="ECO:0007669"/>
    <property type="project" value="InterPro"/>
</dbReference>
<feature type="domain" description="3-beta hydroxysteroid dehydrogenase/isomerase" evidence="5">
    <location>
        <begin position="51"/>
        <end position="276"/>
    </location>
</feature>
<feature type="transmembrane region" description="Helical" evidence="4">
    <location>
        <begin position="349"/>
        <end position="368"/>
    </location>
</feature>
<dbReference type="InterPro" id="IPR050177">
    <property type="entry name" value="Lipid_A_modif_metabolic_enz"/>
</dbReference>
<feature type="region of interest" description="Disordered" evidence="3">
    <location>
        <begin position="278"/>
        <end position="303"/>
    </location>
</feature>
<sequence>MMEERPVTMAEDGSVRATEARPVIEEAQGAERSRPSEVPPSPLFPVLGSVMVIGGCGFVGSHLVATLLSDPECGHISVVSRHPSVNQHQGASYFQGDISNETRMRELLFKIEPRVIFHLASPRPEASAEVLKKTNIQGTEVLLRCALKLPFVRAVVYTSSAEAFEIVPTKAPLAENESTLLTAKSRGYSWHQKSKAIADAKVLGANSLTLRSAVLRIPNVYGEGDPFVIPEILRMMRVGKHTMQIGKNEVLFEHVWVGNVVRAHVLCAKALLQHRAATSPIEPSGHEGSGHEEQVEREKALQTRDGEVGKVDGEAFNITDGTPLPFYTFARKIWYSAGDRTEEADIRHVSMWLVVVTAWLNVVFYFVFTLGMKEPEVGPGDAINLEKGRWLSIEKARRMLGFVPDVGGAEEGLRRGVEGGR</sequence>
<gene>
    <name evidence="6" type="ORF">PAC_01272</name>
</gene>
<evidence type="ECO:0000256" key="2">
    <source>
        <dbReference type="ARBA" id="ARBA00023002"/>
    </source>
</evidence>
<dbReference type="PANTHER" id="PTHR43245:SF51">
    <property type="entry name" value="SHORT CHAIN DEHYDROGENASE_REDUCTASE FAMILY 42E, MEMBER 2"/>
    <property type="match status" value="1"/>
</dbReference>
<name>A0A1L7WF42_9HELO</name>
<dbReference type="InterPro" id="IPR036291">
    <property type="entry name" value="NAD(P)-bd_dom_sf"/>
</dbReference>
<evidence type="ECO:0000256" key="4">
    <source>
        <dbReference type="SAM" id="Phobius"/>
    </source>
</evidence>
<dbReference type="OrthoDB" id="10058185at2759"/>
<keyword evidence="4" id="KW-0472">Membrane</keyword>
<dbReference type="EMBL" id="FJOG01000002">
    <property type="protein sequence ID" value="CZR51397.1"/>
    <property type="molecule type" value="Genomic_DNA"/>
</dbReference>
<dbReference type="AlphaFoldDB" id="A0A1L7WF42"/>
<dbReference type="InterPro" id="IPR002225">
    <property type="entry name" value="3Beta_OHSteriod_DH/Estase"/>
</dbReference>
<keyword evidence="7" id="KW-1185">Reference proteome</keyword>
<organism evidence="6 7">
    <name type="scientific">Phialocephala subalpina</name>
    <dbReference type="NCBI Taxonomy" id="576137"/>
    <lineage>
        <taxon>Eukaryota</taxon>
        <taxon>Fungi</taxon>
        <taxon>Dikarya</taxon>
        <taxon>Ascomycota</taxon>
        <taxon>Pezizomycotina</taxon>
        <taxon>Leotiomycetes</taxon>
        <taxon>Helotiales</taxon>
        <taxon>Mollisiaceae</taxon>
        <taxon>Phialocephala</taxon>
        <taxon>Phialocephala fortinii species complex</taxon>
    </lineage>
</organism>
<evidence type="ECO:0000313" key="6">
    <source>
        <dbReference type="EMBL" id="CZR51397.1"/>
    </source>
</evidence>
<comment type="similarity">
    <text evidence="1">Belongs to the 3-beta-HSD family.</text>
</comment>
<dbReference type="GO" id="GO:0016616">
    <property type="term" value="F:oxidoreductase activity, acting on the CH-OH group of donors, NAD or NADP as acceptor"/>
    <property type="evidence" value="ECO:0007669"/>
    <property type="project" value="InterPro"/>
</dbReference>
<keyword evidence="4" id="KW-1133">Transmembrane helix</keyword>
<dbReference type="Gene3D" id="3.40.50.720">
    <property type="entry name" value="NAD(P)-binding Rossmann-like Domain"/>
    <property type="match status" value="2"/>
</dbReference>
<evidence type="ECO:0000256" key="3">
    <source>
        <dbReference type="SAM" id="MobiDB-lite"/>
    </source>
</evidence>
<protein>
    <recommendedName>
        <fullName evidence="5">3-beta hydroxysteroid dehydrogenase/isomerase domain-containing protein</fullName>
    </recommendedName>
</protein>
<feature type="compositionally biased region" description="Basic and acidic residues" evidence="3">
    <location>
        <begin position="284"/>
        <end position="303"/>
    </location>
</feature>
<feature type="compositionally biased region" description="Basic and acidic residues" evidence="3">
    <location>
        <begin position="18"/>
        <end position="35"/>
    </location>
</feature>
<dbReference type="STRING" id="576137.A0A1L7WF42"/>
<feature type="region of interest" description="Disordered" evidence="3">
    <location>
        <begin position="1"/>
        <end position="40"/>
    </location>
</feature>
<reference evidence="6 7" key="1">
    <citation type="submission" date="2016-03" db="EMBL/GenBank/DDBJ databases">
        <authorList>
            <person name="Ploux O."/>
        </authorList>
    </citation>
    <scope>NUCLEOTIDE SEQUENCE [LARGE SCALE GENOMIC DNA]</scope>
    <source>
        <strain evidence="6 7">UAMH 11012</strain>
    </source>
</reference>
<dbReference type="Pfam" id="PF01073">
    <property type="entry name" value="3Beta_HSD"/>
    <property type="match status" value="1"/>
</dbReference>
<evidence type="ECO:0000259" key="5">
    <source>
        <dbReference type="Pfam" id="PF01073"/>
    </source>
</evidence>
<proteinExistence type="inferred from homology"/>
<dbReference type="Proteomes" id="UP000184330">
    <property type="component" value="Unassembled WGS sequence"/>
</dbReference>
<keyword evidence="4" id="KW-0812">Transmembrane</keyword>